<accession>A0AAD3SQX2</accession>
<evidence type="ECO:0000256" key="1">
    <source>
        <dbReference type="SAM" id="MobiDB-lite"/>
    </source>
</evidence>
<dbReference type="Proteomes" id="UP001279734">
    <property type="component" value="Unassembled WGS sequence"/>
</dbReference>
<keyword evidence="3" id="KW-1185">Reference proteome</keyword>
<reference evidence="2" key="1">
    <citation type="submission" date="2023-05" db="EMBL/GenBank/DDBJ databases">
        <title>Nepenthes gracilis genome sequencing.</title>
        <authorList>
            <person name="Fukushima K."/>
        </authorList>
    </citation>
    <scope>NUCLEOTIDE SEQUENCE</scope>
    <source>
        <strain evidence="2">SING2019-196</strain>
    </source>
</reference>
<organism evidence="2 3">
    <name type="scientific">Nepenthes gracilis</name>
    <name type="common">Slender pitcher plant</name>
    <dbReference type="NCBI Taxonomy" id="150966"/>
    <lineage>
        <taxon>Eukaryota</taxon>
        <taxon>Viridiplantae</taxon>
        <taxon>Streptophyta</taxon>
        <taxon>Embryophyta</taxon>
        <taxon>Tracheophyta</taxon>
        <taxon>Spermatophyta</taxon>
        <taxon>Magnoliopsida</taxon>
        <taxon>eudicotyledons</taxon>
        <taxon>Gunneridae</taxon>
        <taxon>Pentapetalae</taxon>
        <taxon>Caryophyllales</taxon>
        <taxon>Nepenthaceae</taxon>
        <taxon>Nepenthes</taxon>
    </lineage>
</organism>
<proteinExistence type="predicted"/>
<comment type="caution">
    <text evidence="2">The sequence shown here is derived from an EMBL/GenBank/DDBJ whole genome shotgun (WGS) entry which is preliminary data.</text>
</comment>
<gene>
    <name evidence="2" type="ORF">Nepgr_018226</name>
</gene>
<name>A0AAD3SQX2_NEPGR</name>
<protein>
    <submittedName>
        <fullName evidence="2">Uncharacterized protein</fullName>
    </submittedName>
</protein>
<sequence>MSFNCSKITEELSCQREKLMMASILSSSSGNDGFYLSAMVFTHNIATEEMEGDEEAASAQLTTAINSGDDEEQRRRFSSGDGDGD</sequence>
<dbReference type="AlphaFoldDB" id="A0AAD3SQX2"/>
<dbReference type="EMBL" id="BSYO01000016">
    <property type="protein sequence ID" value="GMH16385.1"/>
    <property type="molecule type" value="Genomic_DNA"/>
</dbReference>
<evidence type="ECO:0000313" key="2">
    <source>
        <dbReference type="EMBL" id="GMH16385.1"/>
    </source>
</evidence>
<evidence type="ECO:0000313" key="3">
    <source>
        <dbReference type="Proteomes" id="UP001279734"/>
    </source>
</evidence>
<feature type="region of interest" description="Disordered" evidence="1">
    <location>
        <begin position="63"/>
        <end position="85"/>
    </location>
</feature>